<accession>A0A2S1PDW3</accession>
<dbReference type="SUPFAM" id="SSF143990">
    <property type="entry name" value="YbiA-like"/>
    <property type="match status" value="1"/>
</dbReference>
<name>A0A2S1PDW3_9CAUD</name>
<proteinExistence type="predicted"/>
<keyword evidence="2" id="KW-1185">Reference proteome</keyword>
<protein>
    <submittedName>
        <fullName evidence="1">Uncharacterized protein</fullName>
    </submittedName>
</protein>
<reference evidence="1 2" key="1">
    <citation type="submission" date="2018-04" db="EMBL/GenBank/DDBJ databases">
        <title>Complete genome sequences of new Aeromonas and Pseudomonas phages promising in phage therapy dedicated to aquaculture.</title>
        <authorList>
            <person name="Kolsut J."/>
            <person name="Wojcik E."/>
            <person name="Wojtasik A."/>
            <person name="Dastych J."/>
        </authorList>
    </citation>
    <scope>NUCLEOTIDE SEQUENCE [LARGE SCALE GENOMIC DNA]</scope>
</reference>
<dbReference type="KEGG" id="vg:65113122"/>
<dbReference type="EMBL" id="MH179476">
    <property type="protein sequence ID" value="AWH14750.1"/>
    <property type="molecule type" value="Genomic_DNA"/>
</dbReference>
<sequence>MDIGSGASWPSCALSNFAPHEFVIDGIRCSSMEGFLQSLKFKSPEMQEYVCTLVGKAAKFKGKKKNWWRDQTLYWKGKPMRRQSDAYSDLICRAYDEIAKNSGFQRAILATRNSSLTHSMGKSKKNETVLTEQEFCSNLYRIRDKLQAA</sequence>
<dbReference type="RefSeq" id="YP_010095486.1">
    <property type="nucleotide sequence ID" value="NC_055746.1"/>
</dbReference>
<organism evidence="1 2">
    <name type="scientific">Aeromonas phage 50AhydR13PP</name>
    <dbReference type="NCBI Taxonomy" id="2163978"/>
    <lineage>
        <taxon>Viruses</taxon>
        <taxon>Duplodnaviria</taxon>
        <taxon>Heunggongvirae</taxon>
        <taxon>Uroviricota</taxon>
        <taxon>Caudoviricetes</taxon>
        <taxon>Pantevenvirales</taxon>
        <taxon>Straboviridae</taxon>
        <taxon>Tulanevirus</taxon>
        <taxon>Tulanevirus 50ahydr13pp</taxon>
    </lineage>
</organism>
<evidence type="ECO:0000313" key="1">
    <source>
        <dbReference type="EMBL" id="AWH14750.1"/>
    </source>
</evidence>
<dbReference type="InterPro" id="IPR037238">
    <property type="entry name" value="YbiA-like_sf"/>
</dbReference>
<dbReference type="InterPro" id="IPR012596">
    <property type="entry name" value="Phage_T4_Y12G"/>
</dbReference>
<dbReference type="Pfam" id="PF08010">
    <property type="entry name" value="Phage_30_3"/>
    <property type="match status" value="1"/>
</dbReference>
<dbReference type="Proteomes" id="UP000246321">
    <property type="component" value="Segment"/>
</dbReference>
<evidence type="ECO:0000313" key="2">
    <source>
        <dbReference type="Proteomes" id="UP000246321"/>
    </source>
</evidence>
<dbReference type="Gene3D" id="1.10.357.40">
    <property type="entry name" value="YbiA-like"/>
    <property type="match status" value="1"/>
</dbReference>
<dbReference type="GeneID" id="65113122"/>